<evidence type="ECO:0000313" key="2">
    <source>
        <dbReference type="Proteomes" id="UP000322220"/>
    </source>
</evidence>
<gene>
    <name evidence="1" type="ORF">FZW98_07350</name>
</gene>
<sequence>MLDSEDATKLSKHAYNSLFKTRHKDIMLDDIKDALKVEPVPAKSGSVEYINPNIKTSVFVNPPPKKHLIFYKINLVNLITKAGEDKSPCYSSQFLEDLITLYNKNPAIFKIAGFLPNWRITSPPE</sequence>
<comment type="caution">
    <text evidence="1">The sequence shown here is derived from an EMBL/GenBank/DDBJ whole genome shotgun (WGS) entry which is preliminary data.</text>
</comment>
<dbReference type="AlphaFoldDB" id="A0AB74NEM5"/>
<accession>A0AB74NEM5</accession>
<organism evidence="1 2">
    <name type="scientific">Listeria monocytogenes</name>
    <dbReference type="NCBI Taxonomy" id="1639"/>
    <lineage>
        <taxon>Bacteria</taxon>
        <taxon>Bacillati</taxon>
        <taxon>Bacillota</taxon>
        <taxon>Bacilli</taxon>
        <taxon>Bacillales</taxon>
        <taxon>Listeriaceae</taxon>
        <taxon>Listeria</taxon>
    </lineage>
</organism>
<proteinExistence type="predicted"/>
<dbReference type="EMBL" id="VTIK01000002">
    <property type="protein sequence ID" value="TYU54235.1"/>
    <property type="molecule type" value="Genomic_DNA"/>
</dbReference>
<dbReference type="RefSeq" id="WP_160126146.1">
    <property type="nucleotide sequence ID" value="NZ_VTIK01000002.1"/>
</dbReference>
<evidence type="ECO:0008006" key="3">
    <source>
        <dbReference type="Google" id="ProtNLM"/>
    </source>
</evidence>
<reference evidence="1 2" key="1">
    <citation type="submission" date="2019-08" db="EMBL/GenBank/DDBJ databases">
        <title>Soil Listeria distribution.</title>
        <authorList>
            <person name="Liao J."/>
        </authorList>
    </citation>
    <scope>NUCLEOTIDE SEQUENCE [LARGE SCALE GENOMIC DNA]</scope>
    <source>
        <strain evidence="1 2">IN-RH-2-BL1</strain>
    </source>
</reference>
<evidence type="ECO:0000313" key="1">
    <source>
        <dbReference type="EMBL" id="TYU54235.1"/>
    </source>
</evidence>
<name>A0AB74NEM5_LISMN</name>
<dbReference type="Proteomes" id="UP000322220">
    <property type="component" value="Unassembled WGS sequence"/>
</dbReference>
<protein>
    <recommendedName>
        <fullName evidence="3">RNA-directed DNA polymerase</fullName>
    </recommendedName>
</protein>